<name>A0A642VA23_9ASCO</name>
<dbReference type="InterPro" id="IPR007266">
    <property type="entry name" value="Ero1"/>
</dbReference>
<evidence type="ECO:0000256" key="10">
    <source>
        <dbReference type="ARBA" id="ARBA00022982"/>
    </source>
</evidence>
<evidence type="ECO:0000256" key="7">
    <source>
        <dbReference type="ARBA" id="ARBA00022729"/>
    </source>
</evidence>
<gene>
    <name evidence="20" type="ORF">TRICI_001412</name>
</gene>
<dbReference type="OrthoDB" id="269384at2759"/>
<dbReference type="GO" id="GO:0015035">
    <property type="term" value="F:protein-disulfide reductase activity"/>
    <property type="evidence" value="ECO:0007669"/>
    <property type="project" value="InterPro"/>
</dbReference>
<accession>A0A642VA23</accession>
<evidence type="ECO:0000256" key="2">
    <source>
        <dbReference type="ARBA" id="ARBA00004367"/>
    </source>
</evidence>
<evidence type="ECO:0000256" key="6">
    <source>
        <dbReference type="ARBA" id="ARBA00022630"/>
    </source>
</evidence>
<evidence type="ECO:0000256" key="4">
    <source>
        <dbReference type="ARBA" id="ARBA00011802"/>
    </source>
</evidence>
<dbReference type="GO" id="GO:0071949">
    <property type="term" value="F:FAD binding"/>
    <property type="evidence" value="ECO:0007669"/>
    <property type="project" value="InterPro"/>
</dbReference>
<keyword evidence="15" id="KW-0676">Redox-active center</keyword>
<dbReference type="GO" id="GO:0016972">
    <property type="term" value="F:thiol oxidase activity"/>
    <property type="evidence" value="ECO:0007669"/>
    <property type="project" value="InterPro"/>
</dbReference>
<keyword evidence="7 19" id="KW-0732">Signal</keyword>
<keyword evidence="13 18" id="KW-1015">Disulfide bond</keyword>
<evidence type="ECO:0000256" key="9">
    <source>
        <dbReference type="ARBA" id="ARBA00022827"/>
    </source>
</evidence>
<comment type="subcellular location">
    <subcellularLocation>
        <location evidence="2">Endoplasmic reticulum membrane</location>
        <topology evidence="2">Peripheral membrane protein</topology>
        <orientation evidence="2">Lumenal side</orientation>
    </subcellularLocation>
</comment>
<feature type="binding site" evidence="17">
    <location>
        <position position="268"/>
    </location>
    <ligand>
        <name>FAD</name>
        <dbReference type="ChEBI" id="CHEBI:57692"/>
    </ligand>
</feature>
<dbReference type="Proteomes" id="UP000761534">
    <property type="component" value="Unassembled WGS sequence"/>
</dbReference>
<evidence type="ECO:0008006" key="22">
    <source>
        <dbReference type="Google" id="ProtNLM"/>
    </source>
</evidence>
<feature type="active site" evidence="16">
    <location>
        <position position="400"/>
    </location>
</feature>
<dbReference type="PANTHER" id="PTHR12613:SF0">
    <property type="entry name" value="ERO1-LIKE PROTEIN"/>
    <property type="match status" value="1"/>
</dbReference>
<evidence type="ECO:0000256" key="16">
    <source>
        <dbReference type="PIRSR" id="PIRSR017205-1"/>
    </source>
</evidence>
<keyword evidence="10" id="KW-0249">Electron transport</keyword>
<evidence type="ECO:0000256" key="8">
    <source>
        <dbReference type="ARBA" id="ARBA00022824"/>
    </source>
</evidence>
<evidence type="ECO:0000256" key="11">
    <source>
        <dbReference type="ARBA" id="ARBA00023002"/>
    </source>
</evidence>
<organism evidence="20 21">
    <name type="scientific">Trichomonascus ciferrii</name>
    <dbReference type="NCBI Taxonomy" id="44093"/>
    <lineage>
        <taxon>Eukaryota</taxon>
        <taxon>Fungi</taxon>
        <taxon>Dikarya</taxon>
        <taxon>Ascomycota</taxon>
        <taxon>Saccharomycotina</taxon>
        <taxon>Dipodascomycetes</taxon>
        <taxon>Dipodascales</taxon>
        <taxon>Trichomonascaceae</taxon>
        <taxon>Trichomonascus</taxon>
        <taxon>Trichomonascus ciferrii complex</taxon>
    </lineage>
</organism>
<feature type="disulfide bond" description="Redox-active" evidence="18">
    <location>
        <begin position="95"/>
        <end position="100"/>
    </location>
</feature>
<dbReference type="GO" id="GO:0005789">
    <property type="term" value="C:endoplasmic reticulum membrane"/>
    <property type="evidence" value="ECO:0007669"/>
    <property type="project" value="UniProtKB-SubCell"/>
</dbReference>
<keyword evidence="6" id="KW-0285">Flavoprotein</keyword>
<evidence type="ECO:0000256" key="17">
    <source>
        <dbReference type="PIRSR" id="PIRSR017205-2"/>
    </source>
</evidence>
<feature type="binding site" evidence="17">
    <location>
        <position position="193"/>
    </location>
    <ligand>
        <name>FAD</name>
        <dbReference type="ChEBI" id="CHEBI:57692"/>
    </ligand>
</feature>
<comment type="caution">
    <text evidence="20">The sequence shown here is derived from an EMBL/GenBank/DDBJ whole genome shotgun (WGS) entry which is preliminary data.</text>
</comment>
<keyword evidence="12" id="KW-0472">Membrane</keyword>
<feature type="binding site" evidence="17">
    <location>
        <position position="300"/>
    </location>
    <ligand>
        <name>FAD</name>
        <dbReference type="ChEBI" id="CHEBI:57692"/>
    </ligand>
</feature>
<dbReference type="GO" id="GO:0034975">
    <property type="term" value="P:protein folding in endoplasmic reticulum"/>
    <property type="evidence" value="ECO:0007669"/>
    <property type="project" value="InterPro"/>
</dbReference>
<evidence type="ECO:0000313" key="21">
    <source>
        <dbReference type="Proteomes" id="UP000761534"/>
    </source>
</evidence>
<evidence type="ECO:0000256" key="1">
    <source>
        <dbReference type="ARBA" id="ARBA00001974"/>
    </source>
</evidence>
<keyword evidence="9 17" id="KW-0274">FAD</keyword>
<dbReference type="AlphaFoldDB" id="A0A642VA23"/>
<keyword evidence="21" id="KW-1185">Reference proteome</keyword>
<feature type="chain" id="PRO_5024862092" description="Endoplasmic oxidoreductin-1" evidence="19">
    <location>
        <begin position="25"/>
        <end position="546"/>
    </location>
</feature>
<feature type="active site" description="Nucleophile" evidence="16">
    <location>
        <position position="397"/>
    </location>
</feature>
<dbReference type="InterPro" id="IPR037192">
    <property type="entry name" value="ERO1-like_sf"/>
</dbReference>
<comment type="cofactor">
    <cofactor evidence="1 17">
        <name>FAD</name>
        <dbReference type="ChEBI" id="CHEBI:57692"/>
    </cofactor>
</comment>
<feature type="binding site" evidence="17">
    <location>
        <position position="182"/>
    </location>
    <ligand>
        <name>FAD</name>
        <dbReference type="ChEBI" id="CHEBI:57692"/>
    </ligand>
</feature>
<evidence type="ECO:0000313" key="20">
    <source>
        <dbReference type="EMBL" id="KAA8916417.1"/>
    </source>
</evidence>
<keyword evidence="5" id="KW-0813">Transport</keyword>
<dbReference type="Pfam" id="PF04137">
    <property type="entry name" value="ERO1"/>
    <property type="match status" value="1"/>
</dbReference>
<comment type="similarity">
    <text evidence="3">Belongs to the EROs family.</text>
</comment>
<sequence>MVSCRRGLLELGLVLLGAVSSAVSEDVGFNDSGFCSTPGGIIEDACGATFNAVEETNRQIRPVLKDLVTTDYFNYYKVDLSGSNCPFVDEDNGMCGNRACAVDPVDDESELPEFWRTQYLGKLAKDSYMSEAEWGSRDTGVSGSCVVENGVNNDLDYCYPEDESNGSPGVYVSLMDNPERFTGYSGAHAHKIWRAVYQENCFGYSGDSKQAQDDRGFSEISPAGLQLGRVIHDTGRYEMREVGGEAGRDAMNTEEQCIEQRLFYRLLSGMQASISTHLCYEHLNKTTGEWGPNTDCFMARVGSHPERVSNLYFNYALVSRAVSKLRNYIDDLHFCNDDLSSDQQTRKQLLKLTKIASKHVDVFNEKEVFATPEALALKSEFRKRVRKVNALMSCVGCDRCRLWGKLQTAGYGTALKILFELPERAIDDPTVSAQILSTFRRSELVALINTFDRLSKSMEALVYFRSEIKAQNGVQDDKPDFRAKLGEQWDEEWSNFIYALKFIFRSYIEFPKNMWNLFIHYSAYYWNRFIGRDDYNAQATAMKLEL</sequence>
<feature type="binding site" evidence="17">
    <location>
        <position position="180"/>
    </location>
    <ligand>
        <name>FAD</name>
        <dbReference type="ChEBI" id="CHEBI:57692"/>
    </ligand>
</feature>
<evidence type="ECO:0000256" key="12">
    <source>
        <dbReference type="ARBA" id="ARBA00023136"/>
    </source>
</evidence>
<keyword evidence="14" id="KW-0325">Glycoprotein</keyword>
<feature type="signal peptide" evidence="19">
    <location>
        <begin position="1"/>
        <end position="24"/>
    </location>
</feature>
<dbReference type="PIRSF" id="PIRSF017205">
    <property type="entry name" value="ERO1"/>
    <property type="match status" value="1"/>
</dbReference>
<evidence type="ECO:0000256" key="13">
    <source>
        <dbReference type="ARBA" id="ARBA00023157"/>
    </source>
</evidence>
<evidence type="ECO:0000256" key="5">
    <source>
        <dbReference type="ARBA" id="ARBA00022448"/>
    </source>
</evidence>
<dbReference type="PANTHER" id="PTHR12613">
    <property type="entry name" value="ERO1-RELATED"/>
    <property type="match status" value="1"/>
</dbReference>
<comment type="subunit">
    <text evidence="4">May function both as a monomer and a homodimer.</text>
</comment>
<keyword evidence="8" id="KW-0256">Endoplasmic reticulum</keyword>
<dbReference type="SUPFAM" id="SSF110019">
    <property type="entry name" value="ERO1-like"/>
    <property type="match status" value="1"/>
</dbReference>
<feature type="disulfide bond" description="Redox-active" evidence="18">
    <location>
        <begin position="397"/>
        <end position="400"/>
    </location>
</feature>
<protein>
    <recommendedName>
        <fullName evidence="22">Endoplasmic oxidoreductin-1</fullName>
    </recommendedName>
</protein>
<evidence type="ECO:0000256" key="18">
    <source>
        <dbReference type="PIRSR" id="PIRSR017205-3"/>
    </source>
</evidence>
<evidence type="ECO:0000256" key="14">
    <source>
        <dbReference type="ARBA" id="ARBA00023180"/>
    </source>
</evidence>
<reference evidence="20" key="1">
    <citation type="journal article" date="2019" name="G3 (Bethesda)">
        <title>Genome Assemblies of Two Rare Opportunistic Yeast Pathogens: Diutina rugosa (syn. Candida rugosa) and Trichomonascus ciferrii (syn. Candida ciferrii).</title>
        <authorList>
            <person name="Mixao V."/>
            <person name="Saus E."/>
            <person name="Hansen A.P."/>
            <person name="Lass-Florl C."/>
            <person name="Gabaldon T."/>
        </authorList>
    </citation>
    <scope>NUCLEOTIDE SEQUENCE</scope>
    <source>
        <strain evidence="20">CBS 4856</strain>
    </source>
</reference>
<proteinExistence type="inferred from homology"/>
<evidence type="ECO:0000256" key="19">
    <source>
        <dbReference type="SAM" id="SignalP"/>
    </source>
</evidence>
<keyword evidence="11" id="KW-0560">Oxidoreductase</keyword>
<evidence type="ECO:0000256" key="3">
    <source>
        <dbReference type="ARBA" id="ARBA00008277"/>
    </source>
</evidence>
<evidence type="ECO:0000256" key="15">
    <source>
        <dbReference type="ARBA" id="ARBA00023284"/>
    </source>
</evidence>
<dbReference type="VEuPathDB" id="FungiDB:TRICI_001412"/>
<dbReference type="EMBL" id="SWFS01000099">
    <property type="protein sequence ID" value="KAA8916417.1"/>
    <property type="molecule type" value="Genomic_DNA"/>
</dbReference>